<proteinExistence type="predicted"/>
<comment type="caution">
    <text evidence="2">The sequence shown here is derived from an EMBL/GenBank/DDBJ whole genome shotgun (WGS) entry which is preliminary data.</text>
</comment>
<sequence length="1282" mass="136581">MRRMSVVLCVSGDPYHVPSLARVALFPLHLDPPTKQHRELFRLLLGAPDLAAAPSMASSTASKLASPSSNISTASATPVGASSSSSSPLQPSSASPVTSYAAAVPSQAKTSHCGIAAQVQNIFSRSTNGAISTSSSSLAAAPLEPDGGSQNDVHLTTACTPAPPTGAVPPSSTSSTSDFDPISCGTSSPYWYMEAFATSLREDSQLAPFDDIILIPNTRHPVSLRQSTHLAALAVLATRGLARVHVDFTALEHPDESMPILYELICRYPNSVLVHWLQDAYEVLNWSHFAEFKFTVPMLLLQTQSYPPKALELQRPVGSVSRLTSRQYHSPIGRYVRSPEEADYYRRAERFMQAASKHRRRNPTPMMAVAADRGDLESGMEGRYESASLVDRESDYFDDVPDVPSPRRQLDEDVPEGYADAIKELLPPEHVRVLARSPLLRGGDTTTRTASTASTPASASASASAAGGHVAYLKARPRRRAPSPVSGEPGMSYANCAKGRWWNTPGGRGDDEVEVSRSYVSSTSSSWLGGGTASSAAFPDWMEAEAVATDRARWRRQRGHGSRATDTAAAAEIHGDGVAPETGDLSGESERSPQEVDTVVSDDGFVLSADNPEDERTDVVIPRADAATRKATGSLSTASATAFTVSTSSGTGTAVIVPTSAEGREAADEDTRKRFLTLEIEEVRAELKRMLRPASAAVATAVSMTAAGGTTTTTSAGSFAAGDHSSDGAAAAVGRSSLATGRASKTRASITTRLTARPTARLFGVTDAQHEEHHSTRRRNRTVRQLIDELYPPRACASAGAANSATAVFASAETGVLDGPDAFPTASSLSSSSASHVTVTSREGRQSSATWMSSDHHGGRRRHHESGDRISCSGSAFADLCAWLDAPMVEVHPITRSTGADVRQALWEQEIHPSFILTDCVQRYIEGHGLYRDPRKATAASLYGSVGISSDYGNGTRSGSSGGASGLGGGAGASGQMGGADAGFRDPTTASGAGSGMSSGAGGSVGTRRVVASRDTATLSFPGLIPRLELHYDRNNLLAREQYEKLRIFQCQDGEEPDLIVPIGGDGYMMHCIRKNWRRFIPFYGVNAGHVGYLLNDRTTLEELFSSPLKLHFTTMLYCQAEKEGDMGERMLLSELAFNDAWVERSSGQTALIRILVNGQERIRRLRGDGVLVSTAAGSTAYSQALGASPVPVGAPLIQIVGSNVVSPAQWRPAHLDQEDQVEFEVIDGTKRPCRCYVDSVDVGNVTRLLVRSSRVAGVTLAFSKSCDLQHKLYQMQFPKTL</sequence>
<dbReference type="OrthoDB" id="24581at2759"/>
<dbReference type="SUPFAM" id="SSF111331">
    <property type="entry name" value="NAD kinase/diacylglycerol kinase-like"/>
    <property type="match status" value="1"/>
</dbReference>
<feature type="region of interest" description="Disordered" evidence="1">
    <location>
        <begin position="137"/>
        <end position="180"/>
    </location>
</feature>
<feature type="region of interest" description="Disordered" evidence="1">
    <location>
        <begin position="956"/>
        <end position="1007"/>
    </location>
</feature>
<dbReference type="GO" id="GO:0019674">
    <property type="term" value="P:NAD+ metabolic process"/>
    <property type="evidence" value="ECO:0007669"/>
    <property type="project" value="InterPro"/>
</dbReference>
<feature type="region of interest" description="Disordered" evidence="1">
    <location>
        <begin position="553"/>
        <end position="599"/>
    </location>
</feature>
<feature type="region of interest" description="Disordered" evidence="1">
    <location>
        <begin position="733"/>
        <end position="753"/>
    </location>
</feature>
<feature type="region of interest" description="Disordered" evidence="1">
    <location>
        <begin position="61"/>
        <end position="96"/>
    </location>
</feature>
<dbReference type="InterPro" id="IPR016064">
    <property type="entry name" value="NAD/diacylglycerol_kinase_sf"/>
</dbReference>
<feature type="compositionally biased region" description="Low complexity" evidence="1">
    <location>
        <begin position="168"/>
        <end position="177"/>
    </location>
</feature>
<dbReference type="FunFam" id="3.40.50.10330:FF:000047">
    <property type="entry name" value="ATP-NAD kinase-like protein"/>
    <property type="match status" value="1"/>
</dbReference>
<evidence type="ECO:0008006" key="4">
    <source>
        <dbReference type="Google" id="ProtNLM"/>
    </source>
</evidence>
<dbReference type="InterPro" id="IPR017437">
    <property type="entry name" value="ATP-NAD_kinase_PpnK-typ_C"/>
</dbReference>
<dbReference type="Gene3D" id="3.40.50.10330">
    <property type="entry name" value="Probable inorganic polyphosphate/atp-NAD kinase, domain 1"/>
    <property type="match status" value="1"/>
</dbReference>
<feature type="region of interest" description="Disordered" evidence="1">
    <location>
        <begin position="441"/>
        <end position="465"/>
    </location>
</feature>
<organism evidence="2 3">
    <name type="scientific">Leishmania enriettii</name>
    <dbReference type="NCBI Taxonomy" id="5663"/>
    <lineage>
        <taxon>Eukaryota</taxon>
        <taxon>Discoba</taxon>
        <taxon>Euglenozoa</taxon>
        <taxon>Kinetoplastea</taxon>
        <taxon>Metakinetoplastina</taxon>
        <taxon>Trypanosomatida</taxon>
        <taxon>Trypanosomatidae</taxon>
        <taxon>Leishmaniinae</taxon>
        <taxon>Leishmania</taxon>
    </lineage>
</organism>
<feature type="region of interest" description="Disordered" evidence="1">
    <location>
        <begin position="761"/>
        <end position="780"/>
    </location>
</feature>
<feature type="region of interest" description="Disordered" evidence="1">
    <location>
        <begin position="825"/>
        <end position="868"/>
    </location>
</feature>
<dbReference type="GO" id="GO:0003951">
    <property type="term" value="F:NAD+ kinase activity"/>
    <property type="evidence" value="ECO:0007669"/>
    <property type="project" value="InterPro"/>
</dbReference>
<dbReference type="Gene3D" id="2.60.200.30">
    <property type="entry name" value="Probable inorganic polyphosphate/atp-NAD kinase, domain 2"/>
    <property type="match status" value="1"/>
</dbReference>
<dbReference type="GO" id="GO:0006741">
    <property type="term" value="P:NADP+ biosynthetic process"/>
    <property type="evidence" value="ECO:0007669"/>
    <property type="project" value="TreeGrafter"/>
</dbReference>
<gene>
    <name evidence="2" type="ORF">CUR178_07476</name>
</gene>
<evidence type="ECO:0000256" key="1">
    <source>
        <dbReference type="SAM" id="MobiDB-lite"/>
    </source>
</evidence>
<feature type="compositionally biased region" description="Gly residues" evidence="1">
    <location>
        <begin position="993"/>
        <end position="1005"/>
    </location>
</feature>
<feature type="compositionally biased region" description="Low complexity" evidence="1">
    <location>
        <begin position="825"/>
        <end position="841"/>
    </location>
</feature>
<dbReference type="PANTHER" id="PTHR20275:SF0">
    <property type="entry name" value="NAD KINASE"/>
    <property type="match status" value="1"/>
</dbReference>
<feature type="compositionally biased region" description="Gly residues" evidence="1">
    <location>
        <begin position="960"/>
        <end position="981"/>
    </location>
</feature>
<protein>
    <recommendedName>
        <fullName evidence="4">ATP-NAD kinase-like protein</fullName>
    </recommendedName>
</protein>
<name>A0A836HGP9_LEIEN</name>
<evidence type="ECO:0000313" key="3">
    <source>
        <dbReference type="Proteomes" id="UP000674179"/>
    </source>
</evidence>
<feature type="compositionally biased region" description="Low complexity" evidence="1">
    <location>
        <begin position="445"/>
        <end position="465"/>
    </location>
</feature>
<dbReference type="Proteomes" id="UP000674179">
    <property type="component" value="Chromosome 6"/>
</dbReference>
<dbReference type="KEGG" id="lenr:94174627"/>
<keyword evidence="3" id="KW-1185">Reference proteome</keyword>
<dbReference type="InterPro" id="IPR017438">
    <property type="entry name" value="ATP-NAD_kinase_N"/>
</dbReference>
<accession>A0A836HGP9</accession>
<dbReference type="GeneID" id="94174627"/>
<dbReference type="PANTHER" id="PTHR20275">
    <property type="entry name" value="NAD KINASE"/>
    <property type="match status" value="1"/>
</dbReference>
<dbReference type="RefSeq" id="XP_067695607.1">
    <property type="nucleotide sequence ID" value="XM_067839117.1"/>
</dbReference>
<evidence type="ECO:0000313" key="2">
    <source>
        <dbReference type="EMBL" id="KAG5485882.1"/>
    </source>
</evidence>
<reference evidence="2 3" key="1">
    <citation type="submission" date="2021-02" db="EMBL/GenBank/DDBJ databases">
        <title>Leishmania (Mundinia) enrietti genome sequencing and assembly.</title>
        <authorList>
            <person name="Almutairi H."/>
            <person name="Gatherer D."/>
        </authorList>
    </citation>
    <scope>NUCLEOTIDE SEQUENCE [LARGE SCALE GENOMIC DNA]</scope>
    <source>
        <strain evidence="2">CUR178</strain>
    </source>
</reference>
<dbReference type="FunFam" id="2.60.200.30:FF:000016">
    <property type="entry name" value="Inorganic polyphosphate/ATP-NAD kinase"/>
    <property type="match status" value="1"/>
</dbReference>
<feature type="region of interest" description="Disordered" evidence="1">
    <location>
        <begin position="472"/>
        <end position="491"/>
    </location>
</feature>
<dbReference type="EMBL" id="JAFHKP010000006">
    <property type="protein sequence ID" value="KAG5485882.1"/>
    <property type="molecule type" value="Genomic_DNA"/>
</dbReference>